<evidence type="ECO:0000313" key="20">
    <source>
        <dbReference type="EMBL" id="OLP77507.1"/>
    </source>
</evidence>
<dbReference type="GO" id="GO:0005829">
    <property type="term" value="C:cytosol"/>
    <property type="evidence" value="ECO:0007669"/>
    <property type="project" value="TreeGrafter"/>
</dbReference>
<dbReference type="GO" id="GO:0004791">
    <property type="term" value="F:thioredoxin-disulfide reductase (NADPH) activity"/>
    <property type="evidence" value="ECO:0007669"/>
    <property type="project" value="UniProtKB-EC"/>
</dbReference>
<dbReference type="Pfam" id="PF02852">
    <property type="entry name" value="Pyr_redox_dim"/>
    <property type="match status" value="1"/>
</dbReference>
<comment type="caution">
    <text evidence="20">The sequence shown here is derived from an EMBL/GenBank/DDBJ whole genome shotgun (WGS) entry which is preliminary data.</text>
</comment>
<dbReference type="Pfam" id="PF00520">
    <property type="entry name" value="Ion_trans"/>
    <property type="match status" value="1"/>
</dbReference>
<evidence type="ECO:0000259" key="19">
    <source>
        <dbReference type="Pfam" id="PF07992"/>
    </source>
</evidence>
<dbReference type="GO" id="GO:0005216">
    <property type="term" value="F:monoatomic ion channel activity"/>
    <property type="evidence" value="ECO:0007669"/>
    <property type="project" value="InterPro"/>
</dbReference>
<sequence length="2022" mass="222895">MESRGDNDSEQSLSTAEATLRHIEYVVMTLDHMNEQLSDFRGMKASLARLERSLRTTPSDADHGTKAQDTGRLGKPSDGHGSRSLDAGIHRRSDGSMTSAARNGEVIQTPKLSSELLSSIYGLEAARAEELRSRRRGARGSPRKPAGEADMLGLFQRSSHDSPSSRKPSRSASLSAIKPDRAAADIIPEAPPSIQPRAPTSPPAVCRRKSLDDLRQFHDAVIASPALPTQSSRRNSLETATAVPRLGWFLLSMIGILDFFDGRKWRCLARCSLLIQTVGVISLVAAMSTWTGDFEDLEPLITTALYFFGVAAGVFSLRRNKITCLLGPSEYMMDDYALESDFLDDYSRVGALFLTDQEIFGKYKEVFGFDLVTVVGFTAMAVCYCTACYCVLHVTAGLELAVDSFALRFYSTGDMEAAVMSWNIVQATLRQTSCKLSNFLVLLASSCMGTLILFAYQVLSLTLSGEGASLLNIIKWLGWLYSPVVLLLYVLSTAAAVTEKVDRLAPLVNSWSFDGRETLDDSRQYVVSYILHSHAGFYARGIRITSSSVQQLVYYFAAGSFGLLTNLWQRSRVLAHTADELLKHGDPAHPKHRRTLVSELSDGHIIRSDETAASRPAEFSVRSLWKDTSREGFMAMILDVSAQMPATVGIYTAGTRLGLGAMYQISSLQAAFPQYGLAWVIGLTYVLRLRGTQLVSEGEYTQFRGLFRLATVYSLLLVVAVAASVIPYSDALSFLQAEQACEYASDLSCLPHYSSIFGGGHMKGDTLQQAFLYFFTPVLIARCFYQVFKAGMYVCLDWSFMAKVGLISLSCIFVPAILVAVWGLGTASAIFVAMYLPWLFMTGAFMLRTRHNIKKMLAGKSGPWLKTPAEYKDSDSSVSANAIDAEAETPAPPGAYDFDLFVLGGGSGGCAAALEAARDKTKKIAVADFVKPSPQGTTWGVGGTCVNVGCIPKKLMHIAATKKEDIHDLASYGFKQKSDGGVVDVTLDWQEMCKGIQGYIKESLNQGMLDGFEANGIKYYNKYATLKDRHTIQLDDGQGGVETVTANYIMLAAGGRPNHGGYPGADEHCISSDAIMPGWTCFWLEPVCPASPQRAGEHMDGEGDIDFPIPSERGATHHMSAWVQEFSHIIELQIGLLHRVAESSQSGLCKDEVESCNLSPCFGVPIPSKTQLSKPESSDTLALPALPKGNMAFVQTSSMPMMAVISEEKVGLQVSDLVDGSSSENLRNIRRSLDESSKKPEVQIFVDGLVNPDWVGKLSWDFFVMFLVLMDAMILPFQLTFKENASSGTDDFDAAWLWITTLVFAIDIVTTFNTACVAPQQPPGTLETNRCQIAKLYLRGWFAIDFGSTVPWAQISEAMFTNESSSSVTRLTKMVKFIRLLRLMRMLRLAKLAVIWAAGFWLVGLPTNLFTELMSDEAQASLGVMRTMPAEVTPVNLPERVFVLIFMFFALSAFAICISMITQAFFKISERRRAFHEEFAAVRLHLRNSKVNEQVDVRNVGLGELVMKYLFNRRRIQAKEANLMNQLPQDIKMQVVQCQVMHQVDKLPSVNRLHSSIRRKDSATSQDYVYPKVVDAETLETEEVVVSSCTVMALETTEMLKIDKRRFFEILTDHSNPIQKLGPVFHLFFFPQAGLELRSEILSAFIMSTLVISGYDGLHDEDDDADDCYEGPIPIGSFRKDLFWLKEAPGKTLVVGAAYIALECAGFLNGLGYDTTVMVRSMLLRGFDRECVDKIDLYMQKVGVKFIRGTVPDRFEKGTTKKVKAIWKKGDQEFSDEFDTVLLAIGRTGEGAKLGLENAGVYYSPKTGKVAAPAEATNVPNIYCIGDLVENRPELTPVAKVAGKKVVHRLFQGDQEAMNYRLIATTVFTPLEYGMCGLNEEQCKEKYGEDGYTSYTKEAKPLEWSVVKHRSPDAFFKVLVDNKSTRVVGFHVLGPNAGEITQAVGLAMKVGVTKNQLDDCVGIHPTLAETMTIFGGSGVGLALWTEDRRRRVRILSCVKGRCPGWEVATSQPVASRDIFRKS</sequence>
<feature type="transmembrane region" description="Helical" evidence="16">
    <location>
        <begin position="1295"/>
        <end position="1318"/>
    </location>
</feature>
<evidence type="ECO:0000256" key="7">
    <source>
        <dbReference type="ARBA" id="ARBA00022827"/>
    </source>
</evidence>
<keyword evidence="5 14" id="KW-0285">Flavoprotein</keyword>
<feature type="transmembrane region" description="Helical" evidence="16">
    <location>
        <begin position="1258"/>
        <end position="1275"/>
    </location>
</feature>
<keyword evidence="10 14" id="KW-0560">Oxidoreductase</keyword>
<evidence type="ECO:0000256" key="3">
    <source>
        <dbReference type="ARBA" id="ARBA00007532"/>
    </source>
</evidence>
<evidence type="ECO:0000259" key="18">
    <source>
        <dbReference type="Pfam" id="PF02852"/>
    </source>
</evidence>
<feature type="region of interest" description="Disordered" evidence="15">
    <location>
        <begin position="128"/>
        <end position="178"/>
    </location>
</feature>
<dbReference type="GO" id="GO:0004362">
    <property type="term" value="F:glutathione-disulfide reductase (NADPH) activity"/>
    <property type="evidence" value="ECO:0007669"/>
    <property type="project" value="TreeGrafter"/>
</dbReference>
<keyword evidence="13 14" id="KW-0676">Redox-active center</keyword>
<feature type="compositionally biased region" description="Basic and acidic residues" evidence="15">
    <location>
        <begin position="75"/>
        <end position="94"/>
    </location>
</feature>
<feature type="compositionally biased region" description="Low complexity" evidence="15">
    <location>
        <begin position="165"/>
        <end position="175"/>
    </location>
</feature>
<dbReference type="GO" id="GO:0034599">
    <property type="term" value="P:cellular response to oxidative stress"/>
    <property type="evidence" value="ECO:0007669"/>
    <property type="project" value="TreeGrafter"/>
</dbReference>
<evidence type="ECO:0000259" key="17">
    <source>
        <dbReference type="Pfam" id="PF00520"/>
    </source>
</evidence>
<reference evidence="20 21" key="1">
    <citation type="submission" date="2016-02" db="EMBL/GenBank/DDBJ databases">
        <title>Genome analysis of coral dinoflagellate symbionts highlights evolutionary adaptations to a symbiotic lifestyle.</title>
        <authorList>
            <person name="Aranda M."/>
            <person name="Li Y."/>
            <person name="Liew Y.J."/>
            <person name="Baumgarten S."/>
            <person name="Simakov O."/>
            <person name="Wilson M."/>
            <person name="Piel J."/>
            <person name="Ashoor H."/>
            <person name="Bougouffa S."/>
            <person name="Bajic V.B."/>
            <person name="Ryu T."/>
            <person name="Ravasi T."/>
            <person name="Bayer T."/>
            <person name="Micklem G."/>
            <person name="Kim H."/>
            <person name="Bhak J."/>
            <person name="Lajeunesse T.C."/>
            <person name="Voolstra C.R."/>
        </authorList>
    </citation>
    <scope>NUCLEOTIDE SEQUENCE [LARGE SCALE GENOMIC DNA]</scope>
    <source>
        <strain evidence="20 21">CCMP2467</strain>
    </source>
</reference>
<feature type="transmembrane region" description="Helical" evidence="16">
    <location>
        <begin position="706"/>
        <end position="726"/>
    </location>
</feature>
<dbReference type="Pfam" id="PF07992">
    <property type="entry name" value="Pyr_redox_2"/>
    <property type="match status" value="2"/>
</dbReference>
<dbReference type="GO" id="GO:0016020">
    <property type="term" value="C:membrane"/>
    <property type="evidence" value="ECO:0007669"/>
    <property type="project" value="UniProtKB-SubCell"/>
</dbReference>
<dbReference type="GO" id="GO:0005739">
    <property type="term" value="C:mitochondrion"/>
    <property type="evidence" value="ECO:0007669"/>
    <property type="project" value="TreeGrafter"/>
</dbReference>
<evidence type="ECO:0000313" key="21">
    <source>
        <dbReference type="Proteomes" id="UP000186817"/>
    </source>
</evidence>
<dbReference type="EMBL" id="LSRX01001753">
    <property type="protein sequence ID" value="OLP77507.1"/>
    <property type="molecule type" value="Genomic_DNA"/>
</dbReference>
<protein>
    <recommendedName>
        <fullName evidence="4">thioredoxin-disulfide reductase (NADPH)</fullName>
        <ecNumber evidence="4">1.8.1.9</ecNumber>
    </recommendedName>
</protein>
<dbReference type="OrthoDB" id="437561at2759"/>
<evidence type="ECO:0000256" key="12">
    <source>
        <dbReference type="ARBA" id="ARBA00023157"/>
    </source>
</evidence>
<feature type="domain" description="Ion transport" evidence="17">
    <location>
        <begin position="1259"/>
        <end position="1391"/>
    </location>
</feature>
<dbReference type="Gene3D" id="1.10.287.70">
    <property type="match status" value="1"/>
</dbReference>
<dbReference type="FunFam" id="3.50.50.60:FF:000012">
    <property type="entry name" value="Thioredoxin reductase 1, cytoplasmic"/>
    <property type="match status" value="1"/>
</dbReference>
<dbReference type="InterPro" id="IPR023753">
    <property type="entry name" value="FAD/NAD-binding_dom"/>
</dbReference>
<dbReference type="Gene3D" id="3.50.50.60">
    <property type="entry name" value="FAD/NAD(P)-binding domain"/>
    <property type="match status" value="3"/>
</dbReference>
<feature type="transmembrane region" description="Helical" evidence="16">
    <location>
        <begin position="439"/>
        <end position="459"/>
    </location>
</feature>
<evidence type="ECO:0000256" key="13">
    <source>
        <dbReference type="ARBA" id="ARBA00023284"/>
    </source>
</evidence>
<dbReference type="GO" id="GO:0045454">
    <property type="term" value="P:cell redox homeostasis"/>
    <property type="evidence" value="ECO:0007669"/>
    <property type="project" value="InterPro"/>
</dbReference>
<name>A0A1Q9C3L2_SYMMI</name>
<feature type="transmembrane region" description="Helical" evidence="16">
    <location>
        <begin position="800"/>
        <end position="822"/>
    </location>
</feature>
<evidence type="ECO:0000256" key="11">
    <source>
        <dbReference type="ARBA" id="ARBA00023136"/>
    </source>
</evidence>
<feature type="transmembrane region" description="Helical" evidence="16">
    <location>
        <begin position="479"/>
        <end position="497"/>
    </location>
</feature>
<proteinExistence type="inferred from homology"/>
<evidence type="ECO:0000256" key="5">
    <source>
        <dbReference type="ARBA" id="ARBA00022630"/>
    </source>
</evidence>
<feature type="transmembrane region" description="Helical" evidence="16">
    <location>
        <begin position="632"/>
        <end position="653"/>
    </location>
</feature>
<feature type="transmembrane region" description="Helical" evidence="16">
    <location>
        <begin position="1441"/>
        <end position="1466"/>
    </location>
</feature>
<dbReference type="InterPro" id="IPR005821">
    <property type="entry name" value="Ion_trans_dom"/>
</dbReference>
<evidence type="ECO:0000256" key="6">
    <source>
        <dbReference type="ARBA" id="ARBA00022692"/>
    </source>
</evidence>
<feature type="region of interest" description="Disordered" evidence="15">
    <location>
        <begin position="54"/>
        <end position="106"/>
    </location>
</feature>
<dbReference type="GO" id="GO:0006749">
    <property type="term" value="P:glutathione metabolic process"/>
    <property type="evidence" value="ECO:0007669"/>
    <property type="project" value="TreeGrafter"/>
</dbReference>
<feature type="transmembrane region" description="Helical" evidence="16">
    <location>
        <begin position="828"/>
        <end position="847"/>
    </location>
</feature>
<evidence type="ECO:0000256" key="10">
    <source>
        <dbReference type="ARBA" id="ARBA00023002"/>
    </source>
</evidence>
<dbReference type="InterPro" id="IPR046952">
    <property type="entry name" value="GSHR/TRXR-like"/>
</dbReference>
<evidence type="ECO:0000256" key="15">
    <source>
        <dbReference type="SAM" id="MobiDB-lite"/>
    </source>
</evidence>
<dbReference type="EC" id="1.8.1.9" evidence="4"/>
<dbReference type="Proteomes" id="UP000186817">
    <property type="component" value="Unassembled WGS sequence"/>
</dbReference>
<feature type="transmembrane region" description="Helical" evidence="16">
    <location>
        <begin position="665"/>
        <end position="686"/>
    </location>
</feature>
<evidence type="ECO:0000256" key="1">
    <source>
        <dbReference type="ARBA" id="ARBA00001974"/>
    </source>
</evidence>
<comment type="subcellular location">
    <subcellularLocation>
        <location evidence="2">Membrane</location>
        <topology evidence="2">Multi-pass membrane protein</topology>
    </subcellularLocation>
</comment>
<dbReference type="PANTHER" id="PTHR42737:SF8">
    <property type="entry name" value="THIOREDOXIN-DISULFIDE REDUCTASE"/>
    <property type="match status" value="1"/>
</dbReference>
<gene>
    <name evidence="20" type="primary">TXNRD1</name>
    <name evidence="20" type="ORF">AK812_SmicGene42420</name>
</gene>
<dbReference type="PROSITE" id="PS00076">
    <property type="entry name" value="PYRIDINE_REDOX_1"/>
    <property type="match status" value="1"/>
</dbReference>
<dbReference type="PANTHER" id="PTHR42737">
    <property type="entry name" value="GLUTATHIONE REDUCTASE"/>
    <property type="match status" value="1"/>
</dbReference>
<feature type="transmembrane region" description="Helical" evidence="16">
    <location>
        <begin position="299"/>
        <end position="317"/>
    </location>
</feature>
<dbReference type="PRINTS" id="PR00368">
    <property type="entry name" value="FADPNR"/>
</dbReference>
<dbReference type="SUPFAM" id="SSF55424">
    <property type="entry name" value="FAD/NAD-linked reductases, dimerisation (C-terminal) domain"/>
    <property type="match status" value="1"/>
</dbReference>
<dbReference type="SUPFAM" id="SSF51905">
    <property type="entry name" value="FAD/NAD(P)-binding domain"/>
    <property type="match status" value="2"/>
</dbReference>
<dbReference type="SUPFAM" id="SSF81324">
    <property type="entry name" value="Voltage-gated potassium channels"/>
    <property type="match status" value="1"/>
</dbReference>
<feature type="domain" description="Pyridine nucleotide-disulphide oxidoreductase dimerisation" evidence="18">
    <location>
        <begin position="1863"/>
        <end position="1971"/>
    </location>
</feature>
<dbReference type="GO" id="GO:0050660">
    <property type="term" value="F:flavin adenine dinucleotide binding"/>
    <property type="evidence" value="ECO:0007669"/>
    <property type="project" value="InterPro"/>
</dbReference>
<dbReference type="InterPro" id="IPR016156">
    <property type="entry name" value="FAD/NAD-linked_Rdtase_dimer_sf"/>
</dbReference>
<evidence type="ECO:0000256" key="16">
    <source>
        <dbReference type="SAM" id="Phobius"/>
    </source>
</evidence>
<keyword evidence="11 16" id="KW-0472">Membrane</keyword>
<comment type="cofactor">
    <cofactor evidence="1">
        <name>FAD</name>
        <dbReference type="ChEBI" id="CHEBI:57692"/>
    </cofactor>
</comment>
<evidence type="ECO:0000256" key="9">
    <source>
        <dbReference type="ARBA" id="ARBA00022989"/>
    </source>
</evidence>
<keyword evidence="7 14" id="KW-0274">FAD</keyword>
<dbReference type="PRINTS" id="PR00411">
    <property type="entry name" value="PNDRDTASEI"/>
</dbReference>
<evidence type="ECO:0000256" key="14">
    <source>
        <dbReference type="RuleBase" id="RU003691"/>
    </source>
</evidence>
<feature type="compositionally biased region" description="Basic and acidic residues" evidence="15">
    <location>
        <begin position="54"/>
        <end position="66"/>
    </location>
</feature>
<feature type="domain" description="FAD/NAD(P)-binding" evidence="19">
    <location>
        <begin position="898"/>
        <end position="1072"/>
    </location>
</feature>
<comment type="similarity">
    <text evidence="3 14">Belongs to the class-I pyridine nucleotide-disulfide oxidoreductase family.</text>
</comment>
<feature type="transmembrane region" description="Helical" evidence="16">
    <location>
        <begin position="267"/>
        <end position="287"/>
    </location>
</feature>
<evidence type="ECO:0000256" key="4">
    <source>
        <dbReference type="ARBA" id="ARBA00012610"/>
    </source>
</evidence>
<accession>A0A1Q9C3L2</accession>
<keyword evidence="9 16" id="KW-1133">Transmembrane helix</keyword>
<organism evidence="20 21">
    <name type="scientific">Symbiodinium microadriaticum</name>
    <name type="common">Dinoflagellate</name>
    <name type="synonym">Zooxanthella microadriatica</name>
    <dbReference type="NCBI Taxonomy" id="2951"/>
    <lineage>
        <taxon>Eukaryota</taxon>
        <taxon>Sar</taxon>
        <taxon>Alveolata</taxon>
        <taxon>Dinophyceae</taxon>
        <taxon>Suessiales</taxon>
        <taxon>Symbiodiniaceae</taxon>
        <taxon>Symbiodinium</taxon>
    </lineage>
</organism>
<feature type="compositionally biased region" description="Basic residues" evidence="15">
    <location>
        <begin position="133"/>
        <end position="142"/>
    </location>
</feature>
<keyword evidence="6 16" id="KW-0812">Transmembrane</keyword>
<dbReference type="InterPro" id="IPR036188">
    <property type="entry name" value="FAD/NAD-bd_sf"/>
</dbReference>
<feature type="transmembrane region" description="Helical" evidence="16">
    <location>
        <begin position="1386"/>
        <end position="1404"/>
    </location>
</feature>
<evidence type="ECO:0000256" key="2">
    <source>
        <dbReference type="ARBA" id="ARBA00004141"/>
    </source>
</evidence>
<feature type="transmembrane region" description="Helical" evidence="16">
    <location>
        <begin position="770"/>
        <end position="788"/>
    </location>
</feature>
<dbReference type="InterPro" id="IPR004099">
    <property type="entry name" value="Pyr_nucl-diS_OxRdtase_dimer"/>
</dbReference>
<evidence type="ECO:0000256" key="8">
    <source>
        <dbReference type="ARBA" id="ARBA00022933"/>
    </source>
</evidence>
<keyword evidence="21" id="KW-1185">Reference proteome</keyword>
<keyword evidence="8" id="KW-0712">Selenocysteine</keyword>
<feature type="domain" description="FAD/NAD(P)-binding" evidence="19">
    <location>
        <begin position="1685"/>
        <end position="1840"/>
    </location>
</feature>
<dbReference type="InterPro" id="IPR012999">
    <property type="entry name" value="Pyr_OxRdtase_I_AS"/>
</dbReference>
<dbReference type="Gene3D" id="3.30.390.30">
    <property type="match status" value="1"/>
</dbReference>
<keyword evidence="12" id="KW-1015">Disulfide bond</keyword>